<dbReference type="Gene3D" id="1.10.1580.10">
    <property type="match status" value="1"/>
</dbReference>
<dbReference type="GO" id="GO:0003924">
    <property type="term" value="F:GTPase activity"/>
    <property type="evidence" value="ECO:0007669"/>
    <property type="project" value="InterPro"/>
</dbReference>
<evidence type="ECO:0000256" key="4">
    <source>
        <dbReference type="ARBA" id="ARBA00022801"/>
    </source>
</evidence>
<evidence type="ECO:0000313" key="9">
    <source>
        <dbReference type="Proteomes" id="UP000799766"/>
    </source>
</evidence>
<dbReference type="GO" id="GO:0005525">
    <property type="term" value="F:GTP binding"/>
    <property type="evidence" value="ECO:0007669"/>
    <property type="project" value="UniProtKB-KW"/>
</dbReference>
<dbReference type="GO" id="GO:0000054">
    <property type="term" value="P:ribosomal subunit export from nucleus"/>
    <property type="evidence" value="ECO:0007669"/>
    <property type="project" value="TreeGrafter"/>
</dbReference>
<evidence type="ECO:0000259" key="7">
    <source>
        <dbReference type="PROSITE" id="PS51721"/>
    </source>
</evidence>
<evidence type="ECO:0000313" key="8">
    <source>
        <dbReference type="EMBL" id="KAF2457298.1"/>
    </source>
</evidence>
<dbReference type="InterPro" id="IPR030378">
    <property type="entry name" value="G_CP_dom"/>
</dbReference>
<dbReference type="InterPro" id="IPR027417">
    <property type="entry name" value="P-loop_NTPase"/>
</dbReference>
<comment type="subcellular location">
    <subcellularLocation>
        <location evidence="1">Cytoplasm</location>
    </subcellularLocation>
</comment>
<keyword evidence="9" id="KW-1185">Reference proteome</keyword>
<feature type="region of interest" description="Disordered" evidence="6">
    <location>
        <begin position="583"/>
        <end position="609"/>
    </location>
</feature>
<dbReference type="Pfam" id="PF01926">
    <property type="entry name" value="MMR_HSR1"/>
    <property type="match status" value="1"/>
</dbReference>
<dbReference type="OrthoDB" id="61815at2759"/>
<dbReference type="InterPro" id="IPR023179">
    <property type="entry name" value="GTP-bd_ortho_bundle_sf"/>
</dbReference>
<proteinExistence type="predicted"/>
<sequence length="710" mass="78794">MVLPKSKNAVGLGNSLMNDRFGKGRGGDMRRGNYQNAIERTGADGEKYVTNNKKDAEWVKMRSVTEQAALDEFLSTAELANTDFTAEKLNSVKVIHPDQRNPYLLSAAEERETVKKFDANKSRLTVPRRPPWDENTTPQALDEREKQALLDWRRGLAQLQEGEDLLMTPFERNLEVWRQLWRVIERSDLVVQIVDARNPLLFRSEDLERYVKEVDPKKNNLLLVNKADMMTLDQRYAWAKYFDENNINFRFFSAELARERNEARDQYEEYSDPYMVRKEAEHVEMSRATEASDSEEEEEEDEDEDEDTDQEISGPANNPVEESSSEDEGSRTSEDQREQNRTEPKTSVEIERARILTTEDLESLFLENAPDLPPSSDPSQPARKTQIGLVGYPNVGKSSTINALIGAKKVSVSATPGKTKHFQTIHLSSQVILCDCPGLVLPNFATTKAELVCAGVLPIDQQREFTGPAGLVAQRIPQTFLEAAYGMRIRTRPLDEGGTGSPTAHEVLAALARARGFATTGQGAPDESRAARYLLKDYVAGKLPFVTPPPANPPVDAFAFNQDLYDIAHLPPKRRAALMLPPKRAPSKWAEGDAARPAAGRDGAASGDADVDADVVPLVNRLPVQGEKATALDRKFFGPGSGDAGHMSLPAHMHGSGRKELSGRKQRAMVALEKGLDPEEVRMAMGNGKKHFKGNKRRGKKKGAAGTGFD</sequence>
<feature type="region of interest" description="Disordered" evidence="6">
    <location>
        <begin position="686"/>
        <end position="710"/>
    </location>
</feature>
<dbReference type="Proteomes" id="UP000799766">
    <property type="component" value="Unassembled WGS sequence"/>
</dbReference>
<feature type="compositionally biased region" description="Basic residues" evidence="6">
    <location>
        <begin position="688"/>
        <end position="703"/>
    </location>
</feature>
<dbReference type="InterPro" id="IPR006073">
    <property type="entry name" value="GTP-bd"/>
</dbReference>
<dbReference type="GO" id="GO:0005829">
    <property type="term" value="C:cytosol"/>
    <property type="evidence" value="ECO:0007669"/>
    <property type="project" value="TreeGrafter"/>
</dbReference>
<dbReference type="PANTHER" id="PTHR45709:SF2">
    <property type="entry name" value="LARGE SUBUNIT GTPASE 1 HOMOLOG"/>
    <property type="match status" value="1"/>
</dbReference>
<dbReference type="CDD" id="cd01857">
    <property type="entry name" value="HSR1_MMR1"/>
    <property type="match status" value="1"/>
</dbReference>
<feature type="region of interest" description="Disordered" evidence="6">
    <location>
        <begin position="283"/>
        <end position="353"/>
    </location>
</feature>
<gene>
    <name evidence="8" type="ORF">BDY21DRAFT_286333</name>
</gene>
<dbReference type="SUPFAM" id="SSF52540">
    <property type="entry name" value="P-loop containing nucleoside triphosphate hydrolases"/>
    <property type="match status" value="1"/>
</dbReference>
<name>A0A6A6P0G3_9PEZI</name>
<evidence type="ECO:0000256" key="3">
    <source>
        <dbReference type="ARBA" id="ARBA00022741"/>
    </source>
</evidence>
<feature type="domain" description="CP-type G" evidence="7">
    <location>
        <begin position="177"/>
        <end position="442"/>
    </location>
</feature>
<feature type="compositionally biased region" description="Acidic residues" evidence="6">
    <location>
        <begin position="292"/>
        <end position="310"/>
    </location>
</feature>
<keyword evidence="4" id="KW-0378">Hydrolase</keyword>
<evidence type="ECO:0000256" key="6">
    <source>
        <dbReference type="SAM" id="MobiDB-lite"/>
    </source>
</evidence>
<evidence type="ECO:0000256" key="5">
    <source>
        <dbReference type="ARBA" id="ARBA00023134"/>
    </source>
</evidence>
<feature type="compositionally biased region" description="Low complexity" evidence="6">
    <location>
        <begin position="595"/>
        <end position="608"/>
    </location>
</feature>
<keyword evidence="2" id="KW-0963">Cytoplasm</keyword>
<accession>A0A6A6P0G3</accession>
<protein>
    <recommendedName>
        <fullName evidence="7">CP-type G domain-containing protein</fullName>
    </recommendedName>
</protein>
<keyword evidence="5" id="KW-0342">GTP-binding</keyword>
<evidence type="ECO:0000256" key="1">
    <source>
        <dbReference type="ARBA" id="ARBA00004496"/>
    </source>
</evidence>
<dbReference type="AlphaFoldDB" id="A0A6A6P0G3"/>
<keyword evidence="3" id="KW-0547">Nucleotide-binding</keyword>
<dbReference type="InterPro" id="IPR043358">
    <property type="entry name" value="GNL1-like"/>
</dbReference>
<dbReference type="Gene3D" id="3.40.50.300">
    <property type="entry name" value="P-loop containing nucleotide triphosphate hydrolases"/>
    <property type="match status" value="1"/>
</dbReference>
<organism evidence="8 9">
    <name type="scientific">Lineolata rhizophorae</name>
    <dbReference type="NCBI Taxonomy" id="578093"/>
    <lineage>
        <taxon>Eukaryota</taxon>
        <taxon>Fungi</taxon>
        <taxon>Dikarya</taxon>
        <taxon>Ascomycota</taxon>
        <taxon>Pezizomycotina</taxon>
        <taxon>Dothideomycetes</taxon>
        <taxon>Dothideomycetes incertae sedis</taxon>
        <taxon>Lineolatales</taxon>
        <taxon>Lineolataceae</taxon>
        <taxon>Lineolata</taxon>
    </lineage>
</organism>
<dbReference type="PROSITE" id="PS51721">
    <property type="entry name" value="G_CP"/>
    <property type="match status" value="1"/>
</dbReference>
<dbReference type="PANTHER" id="PTHR45709">
    <property type="entry name" value="LARGE SUBUNIT GTPASE 1 HOMOLOG-RELATED"/>
    <property type="match status" value="1"/>
</dbReference>
<feature type="compositionally biased region" description="Basic and acidic residues" evidence="6">
    <location>
        <begin position="328"/>
        <end position="353"/>
    </location>
</feature>
<evidence type="ECO:0000256" key="2">
    <source>
        <dbReference type="ARBA" id="ARBA00022490"/>
    </source>
</evidence>
<reference evidence="8" key="1">
    <citation type="journal article" date="2020" name="Stud. Mycol.">
        <title>101 Dothideomycetes genomes: a test case for predicting lifestyles and emergence of pathogens.</title>
        <authorList>
            <person name="Haridas S."/>
            <person name="Albert R."/>
            <person name="Binder M."/>
            <person name="Bloem J."/>
            <person name="Labutti K."/>
            <person name="Salamov A."/>
            <person name="Andreopoulos B."/>
            <person name="Baker S."/>
            <person name="Barry K."/>
            <person name="Bills G."/>
            <person name="Bluhm B."/>
            <person name="Cannon C."/>
            <person name="Castanera R."/>
            <person name="Culley D."/>
            <person name="Daum C."/>
            <person name="Ezra D."/>
            <person name="Gonzalez J."/>
            <person name="Henrissat B."/>
            <person name="Kuo A."/>
            <person name="Liang C."/>
            <person name="Lipzen A."/>
            <person name="Lutzoni F."/>
            <person name="Magnuson J."/>
            <person name="Mondo S."/>
            <person name="Nolan M."/>
            <person name="Ohm R."/>
            <person name="Pangilinan J."/>
            <person name="Park H.-J."/>
            <person name="Ramirez L."/>
            <person name="Alfaro M."/>
            <person name="Sun H."/>
            <person name="Tritt A."/>
            <person name="Yoshinaga Y."/>
            <person name="Zwiers L.-H."/>
            <person name="Turgeon B."/>
            <person name="Goodwin S."/>
            <person name="Spatafora J."/>
            <person name="Crous P."/>
            <person name="Grigoriev I."/>
        </authorList>
    </citation>
    <scope>NUCLEOTIDE SEQUENCE</scope>
    <source>
        <strain evidence="8">ATCC 16933</strain>
    </source>
</reference>
<dbReference type="EMBL" id="MU001681">
    <property type="protein sequence ID" value="KAF2457298.1"/>
    <property type="molecule type" value="Genomic_DNA"/>
</dbReference>